<dbReference type="EMBL" id="VSSQ01096002">
    <property type="protein sequence ID" value="MPN39905.1"/>
    <property type="molecule type" value="Genomic_DNA"/>
</dbReference>
<accession>A0A645HLI3</accession>
<evidence type="ECO:0000313" key="2">
    <source>
        <dbReference type="EMBL" id="MPN39905.1"/>
    </source>
</evidence>
<gene>
    <name evidence="2" type="ORF">SDC9_187439</name>
</gene>
<comment type="caution">
    <text evidence="2">The sequence shown here is derived from an EMBL/GenBank/DDBJ whole genome shotgun (WGS) entry which is preliminary data.</text>
</comment>
<proteinExistence type="predicted"/>
<sequence length="49" mass="5179">MSQGSGARHVQNVMPAQKLGGAGYTGSVRSRQLEMAACRANADILRPHV</sequence>
<organism evidence="2">
    <name type="scientific">bioreactor metagenome</name>
    <dbReference type="NCBI Taxonomy" id="1076179"/>
    <lineage>
        <taxon>unclassified sequences</taxon>
        <taxon>metagenomes</taxon>
        <taxon>ecological metagenomes</taxon>
    </lineage>
</organism>
<feature type="region of interest" description="Disordered" evidence="1">
    <location>
        <begin position="1"/>
        <end position="24"/>
    </location>
</feature>
<reference evidence="2" key="1">
    <citation type="submission" date="2019-08" db="EMBL/GenBank/DDBJ databases">
        <authorList>
            <person name="Kucharzyk K."/>
            <person name="Murdoch R.W."/>
            <person name="Higgins S."/>
            <person name="Loffler F."/>
        </authorList>
    </citation>
    <scope>NUCLEOTIDE SEQUENCE</scope>
</reference>
<evidence type="ECO:0000256" key="1">
    <source>
        <dbReference type="SAM" id="MobiDB-lite"/>
    </source>
</evidence>
<name>A0A645HLI3_9ZZZZ</name>
<dbReference type="AlphaFoldDB" id="A0A645HLI3"/>
<protein>
    <submittedName>
        <fullName evidence="2">Uncharacterized protein</fullName>
    </submittedName>
</protein>